<dbReference type="GO" id="GO:0047372">
    <property type="term" value="F:monoacylglycerol lipase activity"/>
    <property type="evidence" value="ECO:0007669"/>
    <property type="project" value="TreeGrafter"/>
</dbReference>
<feature type="active site" description="Charge relay system" evidence="2">
    <location>
        <position position="313"/>
    </location>
</feature>
<dbReference type="SUPFAM" id="SSF53474">
    <property type="entry name" value="alpha/beta-Hydrolases"/>
    <property type="match status" value="1"/>
</dbReference>
<evidence type="ECO:0000313" key="4">
    <source>
        <dbReference type="EMBL" id="AGU52060.1"/>
    </source>
</evidence>
<dbReference type="PANTHER" id="PTHR10794">
    <property type="entry name" value="ABHYDROLASE DOMAIN-CONTAINING PROTEIN"/>
    <property type="match status" value="1"/>
</dbReference>
<evidence type="ECO:0000259" key="3">
    <source>
        <dbReference type="Pfam" id="PF00561"/>
    </source>
</evidence>
<dbReference type="EMBL" id="CP003911">
    <property type="protein sequence ID" value="AGU52060.1"/>
    <property type="molecule type" value="Genomic_DNA"/>
</dbReference>
<dbReference type="PANTHER" id="PTHR10794:SF94">
    <property type="entry name" value="ESTERASE YHET-RELATED"/>
    <property type="match status" value="1"/>
</dbReference>
<dbReference type="InterPro" id="IPR029058">
    <property type="entry name" value="AB_hydrolase_fold"/>
</dbReference>
<dbReference type="AlphaFoldDB" id="T1XIX6"/>
<dbReference type="Gene3D" id="3.40.50.1820">
    <property type="entry name" value="alpha/beta hydrolase"/>
    <property type="match status" value="1"/>
</dbReference>
<feature type="domain" description="AB hydrolase-1" evidence="3">
    <location>
        <begin position="74"/>
        <end position="317"/>
    </location>
</feature>
<evidence type="ECO:0000256" key="1">
    <source>
        <dbReference type="ARBA" id="ARBA00010884"/>
    </source>
</evidence>
<feature type="active site" description="Charge relay system" evidence="2">
    <location>
        <position position="157"/>
    </location>
</feature>
<proteinExistence type="inferred from homology"/>
<dbReference type="PATRIC" id="fig|1246301.3.peg.5007"/>
<evidence type="ECO:0000256" key="2">
    <source>
        <dbReference type="PIRSR" id="PIRSR005211-1"/>
    </source>
</evidence>
<dbReference type="PIRSF" id="PIRSF005211">
    <property type="entry name" value="Ab_hydro_YheT"/>
    <property type="match status" value="1"/>
</dbReference>
<comment type="similarity">
    <text evidence="1">Belongs to the AB hydrolase superfamily. AB hydrolase 4 family.</text>
</comment>
<feature type="active site" description="Charge relay system" evidence="2">
    <location>
        <position position="285"/>
    </location>
</feature>
<organism evidence="4 5">
    <name type="scientific">Variovorax paradoxus B4</name>
    <dbReference type="NCBI Taxonomy" id="1246301"/>
    <lineage>
        <taxon>Bacteria</taxon>
        <taxon>Pseudomonadati</taxon>
        <taxon>Pseudomonadota</taxon>
        <taxon>Betaproteobacteria</taxon>
        <taxon>Burkholderiales</taxon>
        <taxon>Comamonadaceae</taxon>
        <taxon>Variovorax</taxon>
    </lineage>
</organism>
<gene>
    <name evidence="4" type="ORF">VAPA_1c50060</name>
</gene>
<protein>
    <submittedName>
        <fullName evidence="4">Alpha/beta hydrolase domain-containing protein</fullName>
    </submittedName>
</protein>
<dbReference type="HOGENOM" id="CLU_032487_0_0_4"/>
<sequence>MPAAASSSSTLHAAMGYMAPRWLPGGNLQTIWPALYARRFDGSAPAYRRERWTAPDGDFIDVDFADAALPGPQPLLVLFHGLEGSSRSHYAEAFAAFAAGQGMAYAVPHFRGCSGEMNLAPRAYHSGDYEEIGWILQRMHDQHALHGGGPVLAVGVSLGGNALLRWACEAGDTARDSVNAVASVSAPLDLAAGGAAIGRGFNRLVYTRMFLATMKPKALAKLAQFPGLFDREQLLAARDLYAFDDVFTAPLHGFRNTDDYWARGSSKPHLSAIRVPTLVVNALNDPFIPAWSLPGPDEVGPYVTLWQPAHGGHVGFPLGLPPGHVRDMPERVGGWLAGFAPSNPPQARAQ</sequence>
<dbReference type="KEGG" id="vpd:VAPA_1c50060"/>
<dbReference type="Pfam" id="PF00561">
    <property type="entry name" value="Abhydrolase_1"/>
    <property type="match status" value="1"/>
</dbReference>
<dbReference type="Proteomes" id="UP000016223">
    <property type="component" value="Chromosome 1"/>
</dbReference>
<reference evidence="4 5" key="1">
    <citation type="submission" date="2012-10" db="EMBL/GenBank/DDBJ databases">
        <title>Genome sequence of Variovorax paradoxus B4.</title>
        <authorList>
            <person name="Schuldes J."/>
            <person name="Brandt U."/>
            <person name="Hiessl S."/>
            <person name="Wuebbeler J.H."/>
            <person name="Thuermer A."/>
            <person name="Steinbuechel A."/>
            <person name="Daniel R."/>
        </authorList>
    </citation>
    <scope>NUCLEOTIDE SEQUENCE [LARGE SCALE GENOMIC DNA]</scope>
    <source>
        <strain evidence="4 5">B4</strain>
    </source>
</reference>
<accession>T1XIX6</accession>
<dbReference type="InterPro" id="IPR012020">
    <property type="entry name" value="ABHD4"/>
</dbReference>
<evidence type="ECO:0000313" key="5">
    <source>
        <dbReference type="Proteomes" id="UP000016223"/>
    </source>
</evidence>
<dbReference type="InterPro" id="IPR050960">
    <property type="entry name" value="AB_hydrolase_4_sf"/>
</dbReference>
<dbReference type="OrthoDB" id="332676at2"/>
<dbReference type="InterPro" id="IPR000073">
    <property type="entry name" value="AB_hydrolase_1"/>
</dbReference>
<dbReference type="GO" id="GO:0034338">
    <property type="term" value="F:short-chain carboxylesterase activity"/>
    <property type="evidence" value="ECO:0007669"/>
    <property type="project" value="TreeGrafter"/>
</dbReference>
<name>T1XIX6_VARPD</name>
<keyword evidence="4" id="KW-0378">Hydrolase</keyword>